<feature type="region of interest" description="Disordered" evidence="1">
    <location>
        <begin position="117"/>
        <end position="156"/>
    </location>
</feature>
<sequence>MTSTGIPRACALKDRGVSVPEIAKKLTVRTGKTRASTPRSLAVPALAEAEEVDPPAGPEIIARRRPTRAGLTGPGSNTDPNSWATSGGTRSARRTMTDDDKAAVIILGIICSAARWVPQRGPFAPAPGGDDKADNVARPGPGKLRRPGGATAGAGS</sequence>
<organism evidence="2 3">
    <name type="scientific">Streptomyces rameus</name>
    <dbReference type="NCBI Taxonomy" id="68261"/>
    <lineage>
        <taxon>Bacteria</taxon>
        <taxon>Bacillati</taxon>
        <taxon>Actinomycetota</taxon>
        <taxon>Actinomycetes</taxon>
        <taxon>Kitasatosporales</taxon>
        <taxon>Streptomycetaceae</taxon>
        <taxon>Streptomyces</taxon>
    </lineage>
</organism>
<comment type="caution">
    <text evidence="2">The sequence shown here is derived from an EMBL/GenBank/DDBJ whole genome shotgun (WGS) entry which is preliminary data.</text>
</comment>
<evidence type="ECO:0000313" key="2">
    <source>
        <dbReference type="EMBL" id="GAA3130531.1"/>
    </source>
</evidence>
<feature type="region of interest" description="Disordered" evidence="1">
    <location>
        <begin position="30"/>
        <end position="96"/>
    </location>
</feature>
<evidence type="ECO:0000313" key="3">
    <source>
        <dbReference type="Proteomes" id="UP001500893"/>
    </source>
</evidence>
<gene>
    <name evidence="2" type="ORF">GCM10010521_15730</name>
</gene>
<protein>
    <submittedName>
        <fullName evidence="2">Uncharacterized protein</fullName>
    </submittedName>
</protein>
<evidence type="ECO:0000256" key="1">
    <source>
        <dbReference type="SAM" id="MobiDB-lite"/>
    </source>
</evidence>
<dbReference type="EMBL" id="BAAAVM010000018">
    <property type="protein sequence ID" value="GAA3130531.1"/>
    <property type="molecule type" value="Genomic_DNA"/>
</dbReference>
<feature type="compositionally biased region" description="Polar residues" evidence="1">
    <location>
        <begin position="74"/>
        <end position="89"/>
    </location>
</feature>
<keyword evidence="3" id="KW-1185">Reference proteome</keyword>
<proteinExistence type="predicted"/>
<dbReference type="Proteomes" id="UP001500893">
    <property type="component" value="Unassembled WGS sequence"/>
</dbReference>
<accession>A0ABP6N3A2</accession>
<name>A0ABP6N3A2_9ACTN</name>
<reference evidence="3" key="1">
    <citation type="journal article" date="2019" name="Int. J. Syst. Evol. Microbiol.">
        <title>The Global Catalogue of Microorganisms (GCM) 10K type strain sequencing project: providing services to taxonomists for standard genome sequencing and annotation.</title>
        <authorList>
            <consortium name="The Broad Institute Genomics Platform"/>
            <consortium name="The Broad Institute Genome Sequencing Center for Infectious Disease"/>
            <person name="Wu L."/>
            <person name="Ma J."/>
        </authorList>
    </citation>
    <scope>NUCLEOTIDE SEQUENCE [LARGE SCALE GENOMIC DNA]</scope>
    <source>
        <strain evidence="3">JCM 11574</strain>
    </source>
</reference>